<dbReference type="InterPro" id="IPR002560">
    <property type="entry name" value="Transposase_DDE"/>
</dbReference>
<dbReference type="PANTHER" id="PTHR33498:SF1">
    <property type="entry name" value="TRANSPOSASE FOR INSERTION SEQUENCE ELEMENT IS1557"/>
    <property type="match status" value="1"/>
</dbReference>
<accession>E3USE6</accession>
<protein>
    <submittedName>
        <fullName evidence="2">IS1167 transposase</fullName>
    </submittedName>
</protein>
<dbReference type="PANTHER" id="PTHR33498">
    <property type="entry name" value="TRANSPOSASE FOR INSERTION SEQUENCE ELEMENT IS1557"/>
    <property type="match status" value="1"/>
</dbReference>
<geneLocation type="plasmid" evidence="2">
    <name>pLG1</name>
</geneLocation>
<feature type="domain" description="Transposase IS204/IS1001/IS1096/IS1165 DDE" evidence="1">
    <location>
        <begin position="4"/>
        <end position="104"/>
    </location>
</feature>
<gene>
    <name evidence="2" type="ORF">pLG1-0073</name>
</gene>
<dbReference type="InterPro" id="IPR047951">
    <property type="entry name" value="Transpos_ISL3"/>
</dbReference>
<evidence type="ECO:0000259" key="1">
    <source>
        <dbReference type="Pfam" id="PF01610"/>
    </source>
</evidence>
<reference evidence="2" key="1">
    <citation type="journal article" date="2011" name="Int. J. Med. Microbiol.">
        <title>A multiresistance megaplasmid pLG1 bearing a hylEfm genomic island in hospital Enterococcus faecium isolates.</title>
        <authorList>
            <person name="Laverde Gomez J.A."/>
            <person name="van Schaik W."/>
            <person name="Freitas A.R."/>
            <person name="Coque T.M."/>
            <person name="Weaver K.E."/>
            <person name="Francia M.V."/>
            <person name="Witte W."/>
            <person name="Werner G."/>
        </authorList>
    </citation>
    <scope>NUCLEOTIDE SEQUENCE</scope>
    <source>
        <strain evidence="2">64/3xUW2774</strain>
        <plasmid evidence="2">pLG1</plasmid>
    </source>
</reference>
<proteinExistence type="predicted"/>
<dbReference type="AlphaFoldDB" id="E3USE6"/>
<dbReference type="Pfam" id="PF01610">
    <property type="entry name" value="DDE_Tnp_ISL3"/>
    <property type="match status" value="1"/>
</dbReference>
<organism evidence="2">
    <name type="scientific">Enterococcus faecium</name>
    <name type="common">Streptococcus faecium</name>
    <dbReference type="NCBI Taxonomy" id="1352"/>
    <lineage>
        <taxon>Bacteria</taxon>
        <taxon>Bacillati</taxon>
        <taxon>Bacillota</taxon>
        <taxon>Bacilli</taxon>
        <taxon>Lactobacillales</taxon>
        <taxon>Enterococcaceae</taxon>
        <taxon>Enterococcus</taxon>
    </lineage>
</organism>
<name>E3USE6_ENTFC</name>
<evidence type="ECO:0000313" key="2">
    <source>
        <dbReference type="EMBL" id="ADO66773.1"/>
    </source>
</evidence>
<sequence length="114" mass="13530">MMIDRLLEFSAPLKEAYPFFHELVEVFRDKDPDLFFSLLAELPETLDDGFREKLQNLLTYEEGITNAMIYPYSNGKIEAKNTHIKTMKRVSYGFKSFENMRIRIFLINQLINVR</sequence>
<keyword evidence="2" id="KW-0614">Plasmid</keyword>
<dbReference type="EMBL" id="HM565170">
    <property type="protein sequence ID" value="ADO66773.1"/>
    <property type="molecule type" value="Genomic_DNA"/>
</dbReference>